<dbReference type="Proteomes" id="UP000064967">
    <property type="component" value="Chromosome"/>
</dbReference>
<evidence type="ECO:0000313" key="3">
    <source>
        <dbReference type="EMBL" id="AKU95521.1"/>
    </source>
</evidence>
<protein>
    <submittedName>
        <fullName evidence="3">Oxidoreductase</fullName>
    </submittedName>
</protein>
<gene>
    <name evidence="3" type="ORF">AKJ09_02185</name>
</gene>
<dbReference type="InterPro" id="IPR020904">
    <property type="entry name" value="Sc_DH/Rdtase_CS"/>
</dbReference>
<organism evidence="3 4">
    <name type="scientific">Labilithrix luteola</name>
    <dbReference type="NCBI Taxonomy" id="1391654"/>
    <lineage>
        <taxon>Bacteria</taxon>
        <taxon>Pseudomonadati</taxon>
        <taxon>Myxococcota</taxon>
        <taxon>Polyangia</taxon>
        <taxon>Polyangiales</taxon>
        <taxon>Labilitrichaceae</taxon>
        <taxon>Labilithrix</taxon>
    </lineage>
</organism>
<dbReference type="STRING" id="1391654.AKJ09_02185"/>
<dbReference type="PROSITE" id="PS00061">
    <property type="entry name" value="ADH_SHORT"/>
    <property type="match status" value="1"/>
</dbReference>
<dbReference type="PANTHER" id="PTHR43639">
    <property type="entry name" value="OXIDOREDUCTASE, SHORT-CHAIN DEHYDROGENASE/REDUCTASE FAMILY (AFU_ORTHOLOGUE AFUA_5G02870)"/>
    <property type="match status" value="1"/>
</dbReference>
<dbReference type="KEGG" id="llu:AKJ09_02185"/>
<dbReference type="InterPro" id="IPR036291">
    <property type="entry name" value="NAD(P)-bd_dom_sf"/>
</dbReference>
<dbReference type="FunFam" id="3.40.50.720:FF:000084">
    <property type="entry name" value="Short-chain dehydrogenase reductase"/>
    <property type="match status" value="1"/>
</dbReference>
<keyword evidence="2" id="KW-0560">Oxidoreductase</keyword>
<proteinExistence type="inferred from homology"/>
<dbReference type="EMBL" id="CP012333">
    <property type="protein sequence ID" value="AKU95521.1"/>
    <property type="molecule type" value="Genomic_DNA"/>
</dbReference>
<dbReference type="AlphaFoldDB" id="A0A0K1PQ59"/>
<dbReference type="Pfam" id="PF13561">
    <property type="entry name" value="adh_short_C2"/>
    <property type="match status" value="1"/>
</dbReference>
<comment type="similarity">
    <text evidence="1">Belongs to the short-chain dehydrogenases/reductases (SDR) family.</text>
</comment>
<dbReference type="PANTHER" id="PTHR43639:SF1">
    <property type="entry name" value="SHORT-CHAIN DEHYDROGENASE_REDUCTASE FAMILY PROTEIN"/>
    <property type="match status" value="1"/>
</dbReference>
<sequence length="257" mass="26977">MEDRNVAKLDGKTALVTGASRGIGRGIAQRLATDGALVAIHYGSNEEAAKQTVAEIEQAGGRAFSIRAELGVEGDVDILFAGLEKGLSGRPLDILVNNAAGPPGGPIEETTREAFDRIFAINVRAPFFIIQRALPILRDGGRIITISSVATRIAVPSQTSYAMTKGALEVMGHTLANALGKRNITVNTVRSGTTYHEHAALLDLPGVKDFMVSMTALGRLGSPSDIADVVAFLASDDGRWITGQVLDASGGIYLGPR</sequence>
<evidence type="ECO:0000313" key="4">
    <source>
        <dbReference type="Proteomes" id="UP000064967"/>
    </source>
</evidence>
<accession>A0A0K1PQ59</accession>
<name>A0A0K1PQ59_9BACT</name>
<dbReference type="PRINTS" id="PR00081">
    <property type="entry name" value="GDHRDH"/>
</dbReference>
<dbReference type="InterPro" id="IPR002347">
    <property type="entry name" value="SDR_fam"/>
</dbReference>
<evidence type="ECO:0000256" key="1">
    <source>
        <dbReference type="ARBA" id="ARBA00006484"/>
    </source>
</evidence>
<dbReference type="GO" id="GO:0016491">
    <property type="term" value="F:oxidoreductase activity"/>
    <property type="evidence" value="ECO:0007669"/>
    <property type="project" value="UniProtKB-KW"/>
</dbReference>
<dbReference type="PRINTS" id="PR00080">
    <property type="entry name" value="SDRFAMILY"/>
</dbReference>
<evidence type="ECO:0000256" key="2">
    <source>
        <dbReference type="ARBA" id="ARBA00023002"/>
    </source>
</evidence>
<reference evidence="3 4" key="1">
    <citation type="submission" date="2015-08" db="EMBL/GenBank/DDBJ databases">
        <authorList>
            <person name="Babu N.S."/>
            <person name="Beckwith C.J."/>
            <person name="Beseler K.G."/>
            <person name="Brison A."/>
            <person name="Carone J.V."/>
            <person name="Caskin T.P."/>
            <person name="Diamond M."/>
            <person name="Durham M.E."/>
            <person name="Foxe J.M."/>
            <person name="Go M."/>
            <person name="Henderson B.A."/>
            <person name="Jones I.B."/>
            <person name="McGettigan J.A."/>
            <person name="Micheletti S.J."/>
            <person name="Nasrallah M.E."/>
            <person name="Ortiz D."/>
            <person name="Piller C.R."/>
            <person name="Privatt S.R."/>
            <person name="Schneider S.L."/>
            <person name="Sharp S."/>
            <person name="Smith T.C."/>
            <person name="Stanton J.D."/>
            <person name="Ullery H.E."/>
            <person name="Wilson R.J."/>
            <person name="Serrano M.G."/>
            <person name="Buck G."/>
            <person name="Lee V."/>
            <person name="Wang Y."/>
            <person name="Carvalho R."/>
            <person name="Voegtly L."/>
            <person name="Shi R."/>
            <person name="Duckworth R."/>
            <person name="Johnson A."/>
            <person name="Loviza R."/>
            <person name="Walstead R."/>
            <person name="Shah Z."/>
            <person name="Kiflezghi M."/>
            <person name="Wade K."/>
            <person name="Ball S.L."/>
            <person name="Bradley K.W."/>
            <person name="Asai D.J."/>
            <person name="Bowman C.A."/>
            <person name="Russell D.A."/>
            <person name="Pope W.H."/>
            <person name="Jacobs-Sera D."/>
            <person name="Hendrix R.W."/>
            <person name="Hatfull G.F."/>
        </authorList>
    </citation>
    <scope>NUCLEOTIDE SEQUENCE [LARGE SCALE GENOMIC DNA]</scope>
    <source>
        <strain evidence="3 4">DSM 27648</strain>
    </source>
</reference>
<keyword evidence="4" id="KW-1185">Reference proteome</keyword>
<dbReference type="SUPFAM" id="SSF51735">
    <property type="entry name" value="NAD(P)-binding Rossmann-fold domains"/>
    <property type="match status" value="1"/>
</dbReference>
<dbReference type="Gene3D" id="3.40.50.720">
    <property type="entry name" value="NAD(P)-binding Rossmann-like Domain"/>
    <property type="match status" value="1"/>
</dbReference>